<organism evidence="1 2">
    <name type="scientific">Parapedobacter indicus</name>
    <dbReference type="NCBI Taxonomy" id="1477437"/>
    <lineage>
        <taxon>Bacteria</taxon>
        <taxon>Pseudomonadati</taxon>
        <taxon>Bacteroidota</taxon>
        <taxon>Sphingobacteriia</taxon>
        <taxon>Sphingobacteriales</taxon>
        <taxon>Sphingobacteriaceae</taxon>
        <taxon>Parapedobacter</taxon>
    </lineage>
</organism>
<accession>A0A1I3PN32</accession>
<dbReference type="STRING" id="1477437.SAMN05444682_10889"/>
<reference evidence="1 2" key="1">
    <citation type="submission" date="2016-10" db="EMBL/GenBank/DDBJ databases">
        <authorList>
            <person name="de Groot N.N."/>
        </authorList>
    </citation>
    <scope>NUCLEOTIDE SEQUENCE [LARGE SCALE GENOMIC DNA]</scope>
    <source>
        <strain evidence="1 2">RK1</strain>
    </source>
</reference>
<keyword evidence="2" id="KW-1185">Reference proteome</keyword>
<proteinExistence type="predicted"/>
<name>A0A1I3PN32_9SPHI</name>
<dbReference type="AlphaFoldDB" id="A0A1I3PN32"/>
<evidence type="ECO:0000313" key="2">
    <source>
        <dbReference type="Proteomes" id="UP000198670"/>
    </source>
</evidence>
<dbReference type="EMBL" id="FOQO01000008">
    <property type="protein sequence ID" value="SFJ22436.1"/>
    <property type="molecule type" value="Genomic_DNA"/>
</dbReference>
<evidence type="ECO:0000313" key="1">
    <source>
        <dbReference type="EMBL" id="SFJ22436.1"/>
    </source>
</evidence>
<protein>
    <submittedName>
        <fullName evidence="1">Uncharacterized protein</fullName>
    </submittedName>
</protein>
<dbReference type="Proteomes" id="UP000198670">
    <property type="component" value="Unassembled WGS sequence"/>
</dbReference>
<gene>
    <name evidence="1" type="ORF">SAMN05444682_10889</name>
</gene>
<sequence length="33" mass="3742">MDTLICDKPGALRIIQTNEPELGKEEALLKFVR</sequence>